<dbReference type="Proteomes" id="UP000799536">
    <property type="component" value="Unassembled WGS sequence"/>
</dbReference>
<accession>A0A9P4JG13</accession>
<evidence type="ECO:0000313" key="3">
    <source>
        <dbReference type="Proteomes" id="UP000799536"/>
    </source>
</evidence>
<feature type="transmembrane region" description="Helical" evidence="1">
    <location>
        <begin position="741"/>
        <end position="759"/>
    </location>
</feature>
<name>A0A9P4JG13_9PLEO</name>
<keyword evidence="3" id="KW-1185">Reference proteome</keyword>
<dbReference type="Gene3D" id="2.60.270.50">
    <property type="match status" value="2"/>
</dbReference>
<organism evidence="2 3">
    <name type="scientific">Delitschia confertaspora ATCC 74209</name>
    <dbReference type="NCBI Taxonomy" id="1513339"/>
    <lineage>
        <taxon>Eukaryota</taxon>
        <taxon>Fungi</taxon>
        <taxon>Dikarya</taxon>
        <taxon>Ascomycota</taxon>
        <taxon>Pezizomycotina</taxon>
        <taxon>Dothideomycetes</taxon>
        <taxon>Pleosporomycetidae</taxon>
        <taxon>Pleosporales</taxon>
        <taxon>Delitschiaceae</taxon>
        <taxon>Delitschia</taxon>
    </lineage>
</organism>
<dbReference type="EMBL" id="ML994119">
    <property type="protein sequence ID" value="KAF2198768.1"/>
    <property type="molecule type" value="Genomic_DNA"/>
</dbReference>
<dbReference type="AlphaFoldDB" id="A0A9P4JG13"/>
<gene>
    <name evidence="2" type="ORF">GQ43DRAFT_474240</name>
</gene>
<keyword evidence="1" id="KW-1133">Transmembrane helix</keyword>
<keyword evidence="1" id="KW-0812">Transmembrane</keyword>
<reference evidence="2" key="1">
    <citation type="journal article" date="2020" name="Stud. Mycol.">
        <title>101 Dothideomycetes genomes: a test case for predicting lifestyles and emergence of pathogens.</title>
        <authorList>
            <person name="Haridas S."/>
            <person name="Albert R."/>
            <person name="Binder M."/>
            <person name="Bloem J."/>
            <person name="Labutti K."/>
            <person name="Salamov A."/>
            <person name="Andreopoulos B."/>
            <person name="Baker S."/>
            <person name="Barry K."/>
            <person name="Bills G."/>
            <person name="Bluhm B."/>
            <person name="Cannon C."/>
            <person name="Castanera R."/>
            <person name="Culley D."/>
            <person name="Daum C."/>
            <person name="Ezra D."/>
            <person name="Gonzalez J."/>
            <person name="Henrissat B."/>
            <person name="Kuo A."/>
            <person name="Liang C."/>
            <person name="Lipzen A."/>
            <person name="Lutzoni F."/>
            <person name="Magnuson J."/>
            <person name="Mondo S."/>
            <person name="Nolan M."/>
            <person name="Ohm R."/>
            <person name="Pangilinan J."/>
            <person name="Park H.-J."/>
            <person name="Ramirez L."/>
            <person name="Alfaro M."/>
            <person name="Sun H."/>
            <person name="Tritt A."/>
            <person name="Yoshinaga Y."/>
            <person name="Zwiers L.-H."/>
            <person name="Turgeon B."/>
            <person name="Goodwin S."/>
            <person name="Spatafora J."/>
            <person name="Crous P."/>
            <person name="Grigoriev I."/>
        </authorList>
    </citation>
    <scope>NUCLEOTIDE SEQUENCE</scope>
    <source>
        <strain evidence="2">ATCC 74209</strain>
    </source>
</reference>
<comment type="caution">
    <text evidence="2">The sequence shown here is derived from an EMBL/GenBank/DDBJ whole genome shotgun (WGS) entry which is preliminary data.</text>
</comment>
<evidence type="ECO:0000313" key="2">
    <source>
        <dbReference type="EMBL" id="KAF2198768.1"/>
    </source>
</evidence>
<keyword evidence="1" id="KW-0472">Membrane</keyword>
<sequence>MAQESGITPKSDYECYIYVHNKSDVDFRLWDKSVKQGEWAPKMPPPTIEAGTEELVRLNDKNGTTEGSEGKVIYELNHPKHGDKSIKVTIEFADPTGWGENYLHANTTHPNLVSCDVRNYQRKGHPFTGHVDIYLLNADGQKAEIGTFKDSRAQSSGLISARPTDRKMLDTHLNMTKEPCITPQSGFECFIYFHNKTNVDLHLSSAKAEVGKFADKSPPRIIGAHTKGSLELKDGGGWFEGSKGWVIYKLSRHGKTISLQVNFEDPVNGENSLAVTVSHPDLVECYAMGYERKGHPFSGNIIVEFLDEMTTDNKSDQNKAIQAPEAQPRNVALAVPSERNLHARFEIGFDGKLPLGLGRKEPIHEDIAIASFIGCRVPKFRFPRGTDYNSLDRNQWEYIRGLEWNDDPSCLLFVDSDESNSALGKGLDFAHAFLFGDDGCLTRRTHFGDLQFLHSMASRYGEDANITKEKLLKWIEIMYKLATGDQGVNAKDRIGDRERFPEYFSSSTDPCGDKTLEDLLLGTTRKYPRSNIPKRALGSCLHLIQDSYAVGHTLRRLQNVWDIEGKDEDGYFRFRPNTYAQLGPIITFHTYKDQSDRHKHYDESNQDRDPKDLNSFNHIIGARCAIDKSKKLIDFYATKTKWEDGVSDFLANEVFALDKKVTRSNAEVDERFALPETSGTVCVQQAYHDDDETYRMGLERKMALLEGGLAYMQPAGVDDRAHGISRLCRGFYPAVLATLKYIMMSVGILVLFVLAIFIMRTLKLG</sequence>
<dbReference type="OrthoDB" id="5423490at2759"/>
<proteinExistence type="predicted"/>
<evidence type="ECO:0000256" key="1">
    <source>
        <dbReference type="SAM" id="Phobius"/>
    </source>
</evidence>
<protein>
    <submittedName>
        <fullName evidence="2">Uncharacterized protein</fullName>
    </submittedName>
</protein>